<sequence length="71" mass="7718">MEVVMYVEVENIGQPLLSSILTTGLADLLKPASPSSTIALGMPVAALFFWIYAHTTVGEYEKPVQLLIHSD</sequence>
<dbReference type="EMBL" id="ML732765">
    <property type="protein sequence ID" value="KAB8279257.1"/>
    <property type="molecule type" value="Genomic_DNA"/>
</dbReference>
<feature type="transmembrane region" description="Helical" evidence="1">
    <location>
        <begin position="36"/>
        <end position="53"/>
    </location>
</feature>
<gene>
    <name evidence="2" type="ORF">BDV30DRAFT_202419</name>
</gene>
<evidence type="ECO:0000256" key="1">
    <source>
        <dbReference type="SAM" id="Phobius"/>
    </source>
</evidence>
<name>A0A5N6JNB5_9EURO</name>
<reference evidence="2 3" key="1">
    <citation type="submission" date="2019-04" db="EMBL/GenBank/DDBJ databases">
        <title>Fungal friends and foes A comparative genomics study of 23 Aspergillus species from section Flavi.</title>
        <authorList>
            <consortium name="DOE Joint Genome Institute"/>
            <person name="Kjaerbolling I."/>
            <person name="Vesth T.C."/>
            <person name="Frisvad J.C."/>
            <person name="Nybo J.L."/>
            <person name="Theobald S."/>
            <person name="Kildgaard S."/>
            <person name="Petersen T.I."/>
            <person name="Kuo A."/>
            <person name="Sato A."/>
            <person name="Lyhne E.K."/>
            <person name="Kogle M.E."/>
            <person name="Wiebenga A."/>
            <person name="Kun R.S."/>
            <person name="Lubbers R.J."/>
            <person name="Makela M.R."/>
            <person name="Barry K."/>
            <person name="Chovatia M."/>
            <person name="Clum A."/>
            <person name="Daum C."/>
            <person name="Haridas S."/>
            <person name="He G."/>
            <person name="LaButti K."/>
            <person name="Lipzen A."/>
            <person name="Mondo S."/>
            <person name="Pangilinan J."/>
            <person name="Riley R."/>
            <person name="Salamov A."/>
            <person name="Simmons B.A."/>
            <person name="Magnuson J.K."/>
            <person name="Henrissat B."/>
            <person name="Mortensen U.H."/>
            <person name="Larsen T.O."/>
            <person name="De vries R.P."/>
            <person name="Grigoriev I.V."/>
            <person name="Machida M."/>
            <person name="Baker S.E."/>
            <person name="Andersen M.R."/>
        </authorList>
    </citation>
    <scope>NUCLEOTIDE SEQUENCE [LARGE SCALE GENOMIC DNA]</scope>
    <source>
        <strain evidence="2 3">CBS 117635</strain>
    </source>
</reference>
<accession>A0A5N6JNB5</accession>
<evidence type="ECO:0000313" key="2">
    <source>
        <dbReference type="EMBL" id="KAB8279257.1"/>
    </source>
</evidence>
<dbReference type="Proteomes" id="UP000326289">
    <property type="component" value="Unassembled WGS sequence"/>
</dbReference>
<protein>
    <submittedName>
        <fullName evidence="2">Uncharacterized protein</fullName>
    </submittedName>
</protein>
<keyword evidence="1" id="KW-0812">Transmembrane</keyword>
<keyword evidence="3" id="KW-1185">Reference proteome</keyword>
<organism evidence="2 3">
    <name type="scientific">Aspergillus minisclerotigenes</name>
    <dbReference type="NCBI Taxonomy" id="656917"/>
    <lineage>
        <taxon>Eukaryota</taxon>
        <taxon>Fungi</taxon>
        <taxon>Dikarya</taxon>
        <taxon>Ascomycota</taxon>
        <taxon>Pezizomycotina</taxon>
        <taxon>Eurotiomycetes</taxon>
        <taxon>Eurotiomycetidae</taxon>
        <taxon>Eurotiales</taxon>
        <taxon>Aspergillaceae</taxon>
        <taxon>Aspergillus</taxon>
        <taxon>Aspergillus subgen. Circumdati</taxon>
    </lineage>
</organism>
<evidence type="ECO:0000313" key="3">
    <source>
        <dbReference type="Proteomes" id="UP000326289"/>
    </source>
</evidence>
<proteinExistence type="predicted"/>
<keyword evidence="1" id="KW-0472">Membrane</keyword>
<dbReference type="AlphaFoldDB" id="A0A5N6JNB5"/>
<keyword evidence="1" id="KW-1133">Transmembrane helix</keyword>